<dbReference type="InterPro" id="IPR036265">
    <property type="entry name" value="HIT-like_sf"/>
</dbReference>
<sequence length="156" mass="18568">MTEGELRYNYFFDEWIIYAPKRQRRPDRKKDFCPFCKGSEEVKDLINKPIRLDNKFPSLSLEVDYWSKEEDQLYKSKSAYGKCEVLVYSADHGKKFHELKVDEILSIFEKWIEATKQLKEDKKIKYILPFENFGKDVGASILHPHEKIFCINSLGF</sequence>
<accession>A0A9Y1BT62</accession>
<proteinExistence type="predicted"/>
<dbReference type="InterPro" id="IPR001937">
    <property type="entry name" value="GalP_UDPtransf1"/>
</dbReference>
<feature type="domain" description="Galactose-1-phosphate uridyl transferase N-terminal" evidence="4">
    <location>
        <begin position="26"/>
        <end position="151"/>
    </location>
</feature>
<evidence type="ECO:0000256" key="3">
    <source>
        <dbReference type="ARBA" id="ARBA00023277"/>
    </source>
</evidence>
<dbReference type="InterPro" id="IPR005849">
    <property type="entry name" value="GalP_Utransf_N"/>
</dbReference>
<dbReference type="GO" id="GO:0008270">
    <property type="term" value="F:zinc ion binding"/>
    <property type="evidence" value="ECO:0007669"/>
    <property type="project" value="InterPro"/>
</dbReference>
<dbReference type="GO" id="GO:0008108">
    <property type="term" value="F:UDP-glucose:hexose-1-phosphate uridylyltransferase activity"/>
    <property type="evidence" value="ECO:0007669"/>
    <property type="project" value="InterPro"/>
</dbReference>
<gene>
    <name evidence="5" type="ORF">K9W46_06240</name>
</gene>
<name>A0A9Y1BT62_9ARCH</name>
<keyword evidence="3" id="KW-0119">Carbohydrate metabolism</keyword>
<evidence type="ECO:0000259" key="4">
    <source>
        <dbReference type="Pfam" id="PF01087"/>
    </source>
</evidence>
<keyword evidence="2" id="KW-0548">Nucleotidyltransferase</keyword>
<reference evidence="5" key="1">
    <citation type="journal article" date="2022" name="Nat. Microbiol.">
        <title>Unique mobile elements and scalable gene flow at the prokaryote-eukaryote boundary revealed by circularized Asgard archaea genomes.</title>
        <authorList>
            <person name="Wu F."/>
            <person name="Speth D.R."/>
            <person name="Philosof A."/>
            <person name="Cremiere A."/>
            <person name="Narayanan A."/>
            <person name="Barco R.A."/>
            <person name="Connon S.A."/>
            <person name="Amend J.P."/>
            <person name="Antoshechkin I.A."/>
            <person name="Orphan V.J."/>
        </authorList>
    </citation>
    <scope>NUCLEOTIDE SEQUENCE</scope>
    <source>
        <strain evidence="5">PR6</strain>
    </source>
</reference>
<dbReference type="AlphaFoldDB" id="A0A9Y1BT62"/>
<dbReference type="PANTHER" id="PTHR11943:SF1">
    <property type="entry name" value="GALACTOSE-1-PHOSPHATE URIDYLYLTRANSFERASE"/>
    <property type="match status" value="1"/>
</dbReference>
<dbReference type="Gene3D" id="3.30.428.10">
    <property type="entry name" value="HIT-like"/>
    <property type="match status" value="1"/>
</dbReference>
<dbReference type="Proteomes" id="UP001200513">
    <property type="component" value="Chromosome"/>
</dbReference>
<dbReference type="GO" id="GO:0005737">
    <property type="term" value="C:cytoplasm"/>
    <property type="evidence" value="ECO:0007669"/>
    <property type="project" value="TreeGrafter"/>
</dbReference>
<dbReference type="SUPFAM" id="SSF54197">
    <property type="entry name" value="HIT-like"/>
    <property type="match status" value="1"/>
</dbReference>
<organism evidence="5">
    <name type="scientific">Candidatus Heimdallarchaeum endolithica</name>
    <dbReference type="NCBI Taxonomy" id="2876572"/>
    <lineage>
        <taxon>Archaea</taxon>
        <taxon>Promethearchaeati</taxon>
        <taxon>Candidatus Heimdallarchaeota</taxon>
        <taxon>Candidatus Heimdallarchaeia (ex Rinke et al. 2021) (nom. nud.)</taxon>
        <taxon>Candidatus Heimdallarchaeales</taxon>
        <taxon>Candidatus Heimdallarchaeaceae</taxon>
        <taxon>Candidatus Heimdallarchaeum</taxon>
    </lineage>
</organism>
<evidence type="ECO:0000256" key="1">
    <source>
        <dbReference type="ARBA" id="ARBA00022679"/>
    </source>
</evidence>
<dbReference type="EMBL" id="CP084167">
    <property type="protein sequence ID" value="UJG44778.1"/>
    <property type="molecule type" value="Genomic_DNA"/>
</dbReference>
<protein>
    <recommendedName>
        <fullName evidence="4">Galactose-1-phosphate uridyl transferase N-terminal domain-containing protein</fullName>
    </recommendedName>
</protein>
<dbReference type="PANTHER" id="PTHR11943">
    <property type="entry name" value="GALACTOSE-1-PHOSPHATE URIDYLYLTRANSFERASE"/>
    <property type="match status" value="1"/>
</dbReference>
<dbReference type="GO" id="GO:0033499">
    <property type="term" value="P:galactose catabolic process via UDP-galactose, Leloir pathway"/>
    <property type="evidence" value="ECO:0007669"/>
    <property type="project" value="TreeGrafter"/>
</dbReference>
<dbReference type="Pfam" id="PF01087">
    <property type="entry name" value="GalP_UDP_transf"/>
    <property type="match status" value="1"/>
</dbReference>
<evidence type="ECO:0000256" key="2">
    <source>
        <dbReference type="ARBA" id="ARBA00022695"/>
    </source>
</evidence>
<evidence type="ECO:0000313" key="5">
    <source>
        <dbReference type="EMBL" id="UJG44778.1"/>
    </source>
</evidence>
<keyword evidence="1" id="KW-0808">Transferase</keyword>